<dbReference type="GO" id="GO:0005506">
    <property type="term" value="F:iron ion binding"/>
    <property type="evidence" value="ECO:0007669"/>
    <property type="project" value="InterPro"/>
</dbReference>
<comment type="cofactor">
    <cofactor evidence="1 8">
        <name>heme</name>
        <dbReference type="ChEBI" id="CHEBI:30413"/>
    </cofactor>
</comment>
<dbReference type="PANTHER" id="PTHR24279:SF120">
    <property type="entry name" value="CYTOCHROME P450"/>
    <property type="match status" value="1"/>
</dbReference>
<dbReference type="Proteomes" id="UP001321473">
    <property type="component" value="Unassembled WGS sequence"/>
</dbReference>
<keyword evidence="11" id="KW-1185">Reference proteome</keyword>
<dbReference type="Gene3D" id="1.10.630.10">
    <property type="entry name" value="Cytochrome P450"/>
    <property type="match status" value="1"/>
</dbReference>
<evidence type="ECO:0000256" key="1">
    <source>
        <dbReference type="ARBA" id="ARBA00001971"/>
    </source>
</evidence>
<comment type="caution">
    <text evidence="10">The sequence shown here is derived from an EMBL/GenBank/DDBJ whole genome shotgun (WGS) entry which is preliminary data.</text>
</comment>
<dbReference type="SUPFAM" id="SSF48264">
    <property type="entry name" value="Cytochrome P450"/>
    <property type="match status" value="1"/>
</dbReference>
<dbReference type="InterPro" id="IPR017972">
    <property type="entry name" value="Cyt_P450_CS"/>
</dbReference>
<dbReference type="PROSITE" id="PS00086">
    <property type="entry name" value="CYTOCHROME_P450"/>
    <property type="match status" value="1"/>
</dbReference>
<dbReference type="PRINTS" id="PR00385">
    <property type="entry name" value="P450"/>
</dbReference>
<keyword evidence="3 8" id="KW-0349">Heme</keyword>
<keyword evidence="4 8" id="KW-0479">Metal-binding</keyword>
<dbReference type="PANTHER" id="PTHR24279">
    <property type="entry name" value="CYTOCHROME P450"/>
    <property type="match status" value="1"/>
</dbReference>
<dbReference type="GO" id="GO:0020037">
    <property type="term" value="F:heme binding"/>
    <property type="evidence" value="ECO:0007669"/>
    <property type="project" value="InterPro"/>
</dbReference>
<keyword evidence="5 9" id="KW-0560">Oxidoreductase</keyword>
<evidence type="ECO:0008006" key="12">
    <source>
        <dbReference type="Google" id="ProtNLM"/>
    </source>
</evidence>
<accession>A0AAQ4DGV2</accession>
<evidence type="ECO:0000256" key="2">
    <source>
        <dbReference type="ARBA" id="ARBA00010617"/>
    </source>
</evidence>
<gene>
    <name evidence="10" type="ORF">V5799_027040</name>
</gene>
<comment type="similarity">
    <text evidence="2 9">Belongs to the cytochrome P450 family.</text>
</comment>
<dbReference type="GO" id="GO:0016705">
    <property type="term" value="F:oxidoreductase activity, acting on paired donors, with incorporation or reduction of molecular oxygen"/>
    <property type="evidence" value="ECO:0007669"/>
    <property type="project" value="InterPro"/>
</dbReference>
<evidence type="ECO:0000313" key="10">
    <source>
        <dbReference type="EMBL" id="KAK8761692.1"/>
    </source>
</evidence>
<name>A0AAQ4DGV2_AMBAM</name>
<dbReference type="InterPro" id="IPR002401">
    <property type="entry name" value="Cyt_P450_E_grp-I"/>
</dbReference>
<evidence type="ECO:0000256" key="7">
    <source>
        <dbReference type="ARBA" id="ARBA00023033"/>
    </source>
</evidence>
<sequence>MRRRLGPIVAEQLPGRRVLVHLFSADDIRTLYREEGRMPHHVGSLPLKLYHRSRTPELFANDGLLHSQGKEWQHLRTQAHGGVSDPRTIHAYGEDLAHIADDVVRLIASSRDSAGEVKDCHTIMRRWAFESIVFLTINKRMGVLESDLNPRSEGASLMEAIDDFFSMLNILTTKFPFYRYFSTPYYRRFVRSADDVTRYFFPLVMAAAQEALREGSPKNNTLLANLQRLGGLNQKEIFTVTADSIFAGSETTAAAATYCFYCLAMNSEAQERARKEVFLAMAERGNRRYSRLPYVRACIKEALRFYPPVSAVHRKLDHDVVMSGYVIPKNTVLRNELFVSGRLEENFTRASEFLPERWIRSGRQDAEPWTLHPFASLPFSTGPRMCIGRRIAEMELCTLIAQVTNQNYCDFD</sequence>
<feature type="binding site" description="axial binding residue" evidence="8">
    <location>
        <position position="386"/>
    </location>
    <ligand>
        <name>heme</name>
        <dbReference type="ChEBI" id="CHEBI:30413"/>
    </ligand>
    <ligandPart>
        <name>Fe</name>
        <dbReference type="ChEBI" id="CHEBI:18248"/>
    </ligandPart>
</feature>
<proteinExistence type="inferred from homology"/>
<evidence type="ECO:0000313" key="11">
    <source>
        <dbReference type="Proteomes" id="UP001321473"/>
    </source>
</evidence>
<protein>
    <recommendedName>
        <fullName evidence="12">Cytochrome</fullName>
    </recommendedName>
</protein>
<dbReference type="InterPro" id="IPR050479">
    <property type="entry name" value="CYP11_CYP27_families"/>
</dbReference>
<organism evidence="10 11">
    <name type="scientific">Amblyomma americanum</name>
    <name type="common">Lone star tick</name>
    <dbReference type="NCBI Taxonomy" id="6943"/>
    <lineage>
        <taxon>Eukaryota</taxon>
        <taxon>Metazoa</taxon>
        <taxon>Ecdysozoa</taxon>
        <taxon>Arthropoda</taxon>
        <taxon>Chelicerata</taxon>
        <taxon>Arachnida</taxon>
        <taxon>Acari</taxon>
        <taxon>Parasitiformes</taxon>
        <taxon>Ixodida</taxon>
        <taxon>Ixodoidea</taxon>
        <taxon>Ixodidae</taxon>
        <taxon>Amblyomminae</taxon>
        <taxon>Amblyomma</taxon>
    </lineage>
</organism>
<evidence type="ECO:0000256" key="6">
    <source>
        <dbReference type="ARBA" id="ARBA00023004"/>
    </source>
</evidence>
<dbReference type="InterPro" id="IPR001128">
    <property type="entry name" value="Cyt_P450"/>
</dbReference>
<dbReference type="EMBL" id="JARKHS020030846">
    <property type="protein sequence ID" value="KAK8761692.1"/>
    <property type="molecule type" value="Genomic_DNA"/>
</dbReference>
<dbReference type="InterPro" id="IPR036396">
    <property type="entry name" value="Cyt_P450_sf"/>
</dbReference>
<dbReference type="GO" id="GO:0004497">
    <property type="term" value="F:monooxygenase activity"/>
    <property type="evidence" value="ECO:0007669"/>
    <property type="project" value="UniProtKB-KW"/>
</dbReference>
<evidence type="ECO:0000256" key="5">
    <source>
        <dbReference type="ARBA" id="ARBA00023002"/>
    </source>
</evidence>
<evidence type="ECO:0000256" key="9">
    <source>
        <dbReference type="RuleBase" id="RU000461"/>
    </source>
</evidence>
<dbReference type="AlphaFoldDB" id="A0AAQ4DGV2"/>
<dbReference type="PRINTS" id="PR00463">
    <property type="entry name" value="EP450I"/>
</dbReference>
<dbReference type="Pfam" id="PF00067">
    <property type="entry name" value="p450"/>
    <property type="match status" value="1"/>
</dbReference>
<keyword evidence="7 9" id="KW-0503">Monooxygenase</keyword>
<evidence type="ECO:0000256" key="4">
    <source>
        <dbReference type="ARBA" id="ARBA00022723"/>
    </source>
</evidence>
<keyword evidence="6 8" id="KW-0408">Iron</keyword>
<evidence type="ECO:0000256" key="3">
    <source>
        <dbReference type="ARBA" id="ARBA00022617"/>
    </source>
</evidence>
<reference evidence="10 11" key="1">
    <citation type="journal article" date="2023" name="Arcadia Sci">
        <title>De novo assembly of a long-read Amblyomma americanum tick genome.</title>
        <authorList>
            <person name="Chou S."/>
            <person name="Poskanzer K.E."/>
            <person name="Rollins M."/>
            <person name="Thuy-Boun P.S."/>
        </authorList>
    </citation>
    <scope>NUCLEOTIDE SEQUENCE [LARGE SCALE GENOMIC DNA]</scope>
    <source>
        <strain evidence="10">F_SG_1</strain>
        <tissue evidence="10">Salivary glands</tissue>
    </source>
</reference>
<evidence type="ECO:0000256" key="8">
    <source>
        <dbReference type="PIRSR" id="PIRSR602401-1"/>
    </source>
</evidence>
<dbReference type="CDD" id="cd11054">
    <property type="entry name" value="CYP24A1-like"/>
    <property type="match status" value="1"/>
</dbReference>